<accession>A0ABY4J841</accession>
<dbReference type="Proteomes" id="UP000829647">
    <property type="component" value="Chromosome"/>
</dbReference>
<evidence type="ECO:0000313" key="3">
    <source>
        <dbReference type="Proteomes" id="UP000829647"/>
    </source>
</evidence>
<dbReference type="Gene3D" id="2.20.110.10">
    <property type="entry name" value="Histone H3 K4-specific methyltransferase SET7/9 N-terminal domain"/>
    <property type="match status" value="1"/>
</dbReference>
<evidence type="ECO:0000256" key="1">
    <source>
        <dbReference type="SAM" id="SignalP"/>
    </source>
</evidence>
<protein>
    <recommendedName>
        <fullName evidence="4">MORN repeat variant</fullName>
    </recommendedName>
</protein>
<reference evidence="2 3" key="1">
    <citation type="submission" date="2022-04" db="EMBL/GenBank/DDBJ databases">
        <title>Hymenobacter sp. isolated from the air.</title>
        <authorList>
            <person name="Won M."/>
            <person name="Lee C.-M."/>
            <person name="Woen H.-Y."/>
            <person name="Kwon S.-W."/>
        </authorList>
    </citation>
    <scope>NUCLEOTIDE SEQUENCE [LARGE SCALE GENOMIC DNA]</scope>
    <source>
        <strain evidence="3">5516 S-25</strain>
    </source>
</reference>
<dbReference type="RefSeq" id="WP_247975294.1">
    <property type="nucleotide sequence ID" value="NZ_CP095848.1"/>
</dbReference>
<feature type="chain" id="PRO_5046839875" description="MORN repeat variant" evidence="1">
    <location>
        <begin position="25"/>
        <end position="269"/>
    </location>
</feature>
<dbReference type="SUPFAM" id="SSF82185">
    <property type="entry name" value="Histone H3 K4-specific methyltransferase SET7/9 N-terminal domain"/>
    <property type="match status" value="1"/>
</dbReference>
<sequence length="269" mass="30195">MYSRSLLFLLTSVLILSATLSAVAQQPDSSRRPLLTRAMAAARPYRVLGPDSVALFYTAEYELCPPGCASIRRHARLDSTGLFFGYVRDYWMHTAQPALVGAYKNGQKEGVFEVFHPNGEVATRAYYRAGRPVGTWAYWYASGQKRQILSFGTGDTLLIQQFWTEDGQPLVRDGQGTWYRTDAGLRIEGSVLKGLPTGRWRVRETTGRQSIKAEELFFKGRFRGGSARPSGEFYYDRSRIYITDLDSYSEAERFSLRPACPPEPAAGAK</sequence>
<proteinExistence type="predicted"/>
<feature type="signal peptide" evidence="1">
    <location>
        <begin position="1"/>
        <end position="24"/>
    </location>
</feature>
<evidence type="ECO:0008006" key="4">
    <source>
        <dbReference type="Google" id="ProtNLM"/>
    </source>
</evidence>
<keyword evidence="3" id="KW-1185">Reference proteome</keyword>
<organism evidence="2 3">
    <name type="scientific">Hymenobacter sublimis</name>
    <dbReference type="NCBI Taxonomy" id="2933777"/>
    <lineage>
        <taxon>Bacteria</taxon>
        <taxon>Pseudomonadati</taxon>
        <taxon>Bacteroidota</taxon>
        <taxon>Cytophagia</taxon>
        <taxon>Cytophagales</taxon>
        <taxon>Hymenobacteraceae</taxon>
        <taxon>Hymenobacter</taxon>
    </lineage>
</organism>
<dbReference type="EMBL" id="CP095848">
    <property type="protein sequence ID" value="UPL48982.1"/>
    <property type="molecule type" value="Genomic_DNA"/>
</dbReference>
<keyword evidence="1" id="KW-0732">Signal</keyword>
<gene>
    <name evidence="2" type="ORF">MWH26_17560</name>
</gene>
<name>A0ABY4J841_9BACT</name>
<evidence type="ECO:0000313" key="2">
    <source>
        <dbReference type="EMBL" id="UPL48982.1"/>
    </source>
</evidence>